<dbReference type="PANTHER" id="PTHR43009">
    <property type="entry name" value="HOMOGENTISATE SOLANESYLTRANSFERASE, CHLOROPLASTIC"/>
    <property type="match status" value="1"/>
</dbReference>
<dbReference type="Gene3D" id="1.10.357.140">
    <property type="entry name" value="UbiA prenyltransferase"/>
    <property type="match status" value="1"/>
</dbReference>
<keyword evidence="4 7" id="KW-0812">Transmembrane</keyword>
<feature type="transmembrane region" description="Helical" evidence="7">
    <location>
        <begin position="223"/>
        <end position="243"/>
    </location>
</feature>
<evidence type="ECO:0000256" key="5">
    <source>
        <dbReference type="ARBA" id="ARBA00022989"/>
    </source>
</evidence>
<feature type="transmembrane region" description="Helical" evidence="7">
    <location>
        <begin position="355"/>
        <end position="374"/>
    </location>
</feature>
<reference evidence="8 9" key="1">
    <citation type="submission" date="2024-08" db="EMBL/GenBank/DDBJ databases">
        <title>Insights into the chromosomal genome structure of Flemingia macrophylla.</title>
        <authorList>
            <person name="Ding Y."/>
            <person name="Zhao Y."/>
            <person name="Bi W."/>
            <person name="Wu M."/>
            <person name="Zhao G."/>
            <person name="Gong Y."/>
            <person name="Li W."/>
            <person name="Zhang P."/>
        </authorList>
    </citation>
    <scope>NUCLEOTIDE SEQUENCE [LARGE SCALE GENOMIC DNA]</scope>
    <source>
        <strain evidence="8">DYQJB</strain>
        <tissue evidence="8">Leaf</tissue>
    </source>
</reference>
<feature type="transmembrane region" description="Helical" evidence="7">
    <location>
        <begin position="120"/>
        <end position="140"/>
    </location>
</feature>
<evidence type="ECO:0000256" key="6">
    <source>
        <dbReference type="ARBA" id="ARBA00023136"/>
    </source>
</evidence>
<dbReference type="InterPro" id="IPR000537">
    <property type="entry name" value="UbiA_prenyltransferase"/>
</dbReference>
<comment type="caution">
    <text evidence="8">The sequence shown here is derived from an EMBL/GenBank/DDBJ whole genome shotgun (WGS) entry which is preliminary data.</text>
</comment>
<comment type="subcellular location">
    <subcellularLocation>
        <location evidence="1">Plastid</location>
        <location evidence="1">Chloroplast membrane</location>
        <topology evidence="1">Multi-pass membrane protein</topology>
    </subcellularLocation>
</comment>
<evidence type="ECO:0000313" key="9">
    <source>
        <dbReference type="Proteomes" id="UP001603857"/>
    </source>
</evidence>
<sequence length="402" mass="45566">MDSGLVISSHEACSATTVVGGNLWFSRHSPKNIYNANSCATRGLQHKGKSQIEHNVLRFQNSILNQHHKFIEERSTHQRYNKKYIVKVSKPSFDLEPHSSDSKNILDSVKDFLAALYNFAYPYSMISLGLNIISSSFIAVEKLSDISPLFFFGLLQAVIPQLFILMYVNGVNQLFDYEIDKMNKPYLPLASGQLSYKSVVIITLSCLTMGIWLSWIIGSSALIWRLVSIVSLWTAYSINLPLLRWKRHPLLAIMVMVLSSAFILPITSFLHMQTFVLKRATVLPRSLTFVVGFMSLYSAGMMLTKDIPDIEGDKAYGINTFSVRLGGKRVLWFCVFIFEMAFGVAILGATTSSHLWSKIVMGLGHFVLASILWYRAKYVDLKRKSSIMSFYVLTWKVILYFP</sequence>
<evidence type="ECO:0008006" key="10">
    <source>
        <dbReference type="Google" id="ProtNLM"/>
    </source>
</evidence>
<feature type="transmembrane region" description="Helical" evidence="7">
    <location>
        <begin position="282"/>
        <end position="304"/>
    </location>
</feature>
<evidence type="ECO:0000313" key="8">
    <source>
        <dbReference type="EMBL" id="KAL2342689.1"/>
    </source>
</evidence>
<proteinExistence type="inferred from homology"/>
<evidence type="ECO:0000256" key="1">
    <source>
        <dbReference type="ARBA" id="ARBA00004508"/>
    </source>
</evidence>
<dbReference type="Pfam" id="PF01040">
    <property type="entry name" value="UbiA"/>
    <property type="match status" value="1"/>
</dbReference>
<organism evidence="8 9">
    <name type="scientific">Flemingia macrophylla</name>
    <dbReference type="NCBI Taxonomy" id="520843"/>
    <lineage>
        <taxon>Eukaryota</taxon>
        <taxon>Viridiplantae</taxon>
        <taxon>Streptophyta</taxon>
        <taxon>Embryophyta</taxon>
        <taxon>Tracheophyta</taxon>
        <taxon>Spermatophyta</taxon>
        <taxon>Magnoliopsida</taxon>
        <taxon>eudicotyledons</taxon>
        <taxon>Gunneridae</taxon>
        <taxon>Pentapetalae</taxon>
        <taxon>rosids</taxon>
        <taxon>fabids</taxon>
        <taxon>Fabales</taxon>
        <taxon>Fabaceae</taxon>
        <taxon>Papilionoideae</taxon>
        <taxon>50 kb inversion clade</taxon>
        <taxon>NPAAA clade</taxon>
        <taxon>indigoferoid/millettioid clade</taxon>
        <taxon>Phaseoleae</taxon>
        <taxon>Flemingia</taxon>
    </lineage>
</organism>
<accession>A0ABD1N3R5</accession>
<feature type="transmembrane region" description="Helical" evidence="7">
    <location>
        <begin position="330"/>
        <end position="349"/>
    </location>
</feature>
<keyword evidence="3" id="KW-0808">Transferase</keyword>
<dbReference type="AlphaFoldDB" id="A0ABD1N3R5"/>
<gene>
    <name evidence="8" type="ORF">Fmac_003974</name>
</gene>
<dbReference type="InterPro" id="IPR044878">
    <property type="entry name" value="UbiA_sf"/>
</dbReference>
<keyword evidence="6 7" id="KW-0472">Membrane</keyword>
<evidence type="ECO:0000256" key="3">
    <source>
        <dbReference type="ARBA" id="ARBA00022679"/>
    </source>
</evidence>
<dbReference type="PANTHER" id="PTHR43009:SF6">
    <property type="entry name" value="HOMOGENTISATE PHYTYLTRANSFERASE 1, CHLOROPLASTIC"/>
    <property type="match status" value="1"/>
</dbReference>
<keyword evidence="9" id="KW-1185">Reference proteome</keyword>
<keyword evidence="5 7" id="KW-1133">Transmembrane helix</keyword>
<protein>
    <recommendedName>
        <fullName evidence="10">Glycinol 4-dimethylallyltransferase</fullName>
    </recommendedName>
</protein>
<evidence type="ECO:0000256" key="7">
    <source>
        <dbReference type="SAM" id="Phobius"/>
    </source>
</evidence>
<feature type="transmembrane region" description="Helical" evidence="7">
    <location>
        <begin position="250"/>
        <end position="270"/>
    </location>
</feature>
<name>A0ABD1N3R5_9FABA</name>
<dbReference type="Proteomes" id="UP001603857">
    <property type="component" value="Unassembled WGS sequence"/>
</dbReference>
<dbReference type="GO" id="GO:0031969">
    <property type="term" value="C:chloroplast membrane"/>
    <property type="evidence" value="ECO:0007669"/>
    <property type="project" value="UniProtKB-SubCell"/>
</dbReference>
<feature type="transmembrane region" description="Helical" evidence="7">
    <location>
        <begin position="146"/>
        <end position="168"/>
    </location>
</feature>
<dbReference type="EMBL" id="JBGMDY010000002">
    <property type="protein sequence ID" value="KAL2342689.1"/>
    <property type="molecule type" value="Genomic_DNA"/>
</dbReference>
<dbReference type="Gene3D" id="1.20.120.1780">
    <property type="entry name" value="UbiA prenyltransferase"/>
    <property type="match status" value="1"/>
</dbReference>
<evidence type="ECO:0000256" key="2">
    <source>
        <dbReference type="ARBA" id="ARBA00005985"/>
    </source>
</evidence>
<feature type="transmembrane region" description="Helical" evidence="7">
    <location>
        <begin position="194"/>
        <end position="217"/>
    </location>
</feature>
<comment type="similarity">
    <text evidence="2">Belongs to the UbiA prenyltransferase family.</text>
</comment>
<dbReference type="GO" id="GO:0016740">
    <property type="term" value="F:transferase activity"/>
    <property type="evidence" value="ECO:0007669"/>
    <property type="project" value="UniProtKB-KW"/>
</dbReference>
<evidence type="ECO:0000256" key="4">
    <source>
        <dbReference type="ARBA" id="ARBA00022692"/>
    </source>
</evidence>